<name>A0AB36ZWM1_9BACT</name>
<dbReference type="PANTHER" id="PTHR30047">
    <property type="entry name" value="HIGH-AFFINITY CHOLINE TRANSPORT PROTEIN-RELATED"/>
    <property type="match status" value="1"/>
</dbReference>
<sequence>MDVNRQNLQNTEKIDKITLLFSTLFLVSFVLISFIDAKLLSTLVNNGFAWSSKVFGAYWQVLLLLTFLIGVYLAFSKTGSVILGKLNKPEMSTFQWIAIILCTLLAGGGVFWAAGEPIAHFITPPPIFEQTDSNFQKAINALSQSFVHWGFLAWAILGTLTSIVLMYLHYEKGLPLKPRTLLYFVFKEKVIHGKFGSIVDGFCIIAVAAGTIGPIGFLGLQISYSLHELFNIPNSFLTQSSIIIFAIIIYTLSALSGLTKGIQILSRYNVYLALFLVVFIIILGPTNFIINSYIQGVGNMLNNFIPIATYRADTSWLGWWTVFFWGWFIGYGPMMAIFIARISRGRSIKELILAVSFIAPLVTMFWFTIVGGAGLSYEIAEPGVISEAFKGFNLPAALLAITQNLPFPLIISILFLVLTTIFIITTGDSMTYTMSVVVSGSTHPSAYLRVFWGVLMGVLAIILISIGSGGITALQSFIVITAVPVSLILLPSLFNSITVANKMYKEQGLS</sequence>
<evidence type="ECO:0000256" key="8">
    <source>
        <dbReference type="SAM" id="Phobius"/>
    </source>
</evidence>
<dbReference type="InterPro" id="IPR000060">
    <property type="entry name" value="BCCT_transptr"/>
</dbReference>
<dbReference type="Pfam" id="PF02028">
    <property type="entry name" value="BCCT"/>
    <property type="match status" value="1"/>
</dbReference>
<feature type="transmembrane region" description="Helical" evidence="8">
    <location>
        <begin position="55"/>
        <end position="75"/>
    </location>
</feature>
<feature type="transmembrane region" description="Helical" evidence="8">
    <location>
        <begin position="236"/>
        <end position="258"/>
    </location>
</feature>
<keyword evidence="3" id="KW-0813">Transport</keyword>
<feature type="transmembrane region" description="Helical" evidence="8">
    <location>
        <begin position="17"/>
        <end position="35"/>
    </location>
</feature>
<feature type="transmembrane region" description="Helical" evidence="8">
    <location>
        <begin position="317"/>
        <end position="339"/>
    </location>
</feature>
<feature type="transmembrane region" description="Helical" evidence="8">
    <location>
        <begin position="473"/>
        <end position="494"/>
    </location>
</feature>
<evidence type="ECO:0000256" key="4">
    <source>
        <dbReference type="ARBA" id="ARBA00022475"/>
    </source>
</evidence>
<keyword evidence="4" id="KW-1003">Cell membrane</keyword>
<feature type="transmembrane region" description="Helical" evidence="8">
    <location>
        <begin position="446"/>
        <end position="467"/>
    </location>
</feature>
<comment type="similarity">
    <text evidence="2">Belongs to the BCCT transporter (TC 2.A.15) family.</text>
</comment>
<protein>
    <submittedName>
        <fullName evidence="9">Choline/carnitine/betaine transport</fullName>
    </submittedName>
</protein>
<evidence type="ECO:0000256" key="5">
    <source>
        <dbReference type="ARBA" id="ARBA00022692"/>
    </source>
</evidence>
<evidence type="ECO:0000313" key="9">
    <source>
        <dbReference type="EMBL" id="PPK60345.1"/>
    </source>
</evidence>
<evidence type="ECO:0000256" key="7">
    <source>
        <dbReference type="ARBA" id="ARBA00023136"/>
    </source>
</evidence>
<feature type="transmembrane region" description="Helical" evidence="8">
    <location>
        <begin position="351"/>
        <end position="369"/>
    </location>
</feature>
<dbReference type="RefSeq" id="WP_196778283.1">
    <property type="nucleotide sequence ID" value="NZ_FUYO01000026.1"/>
</dbReference>
<comment type="caution">
    <text evidence="9">The sequence shown here is derived from an EMBL/GenBank/DDBJ whole genome shotgun (WGS) entry which is preliminary data.</text>
</comment>
<organism evidence="9 10">
    <name type="scientific">Malaciobacter marinus</name>
    <dbReference type="NCBI Taxonomy" id="505249"/>
    <lineage>
        <taxon>Bacteria</taxon>
        <taxon>Pseudomonadati</taxon>
        <taxon>Campylobacterota</taxon>
        <taxon>Epsilonproteobacteria</taxon>
        <taxon>Campylobacterales</taxon>
        <taxon>Arcobacteraceae</taxon>
        <taxon>Malaciobacter</taxon>
    </lineage>
</organism>
<comment type="subcellular location">
    <subcellularLocation>
        <location evidence="1">Cell membrane</location>
        <topology evidence="1">Multi-pass membrane protein</topology>
    </subcellularLocation>
</comment>
<keyword evidence="7 8" id="KW-0472">Membrane</keyword>
<evidence type="ECO:0000313" key="10">
    <source>
        <dbReference type="Proteomes" id="UP000239861"/>
    </source>
</evidence>
<feature type="transmembrane region" description="Helical" evidence="8">
    <location>
        <begin position="405"/>
        <end position="425"/>
    </location>
</feature>
<reference evidence="9 10" key="1">
    <citation type="submission" date="2018-02" db="EMBL/GenBank/DDBJ databases">
        <title>Subsurface microbial communities from deep shales in Ohio and West Virginia, USA.</title>
        <authorList>
            <person name="Wrighton K."/>
        </authorList>
    </citation>
    <scope>NUCLEOTIDE SEQUENCE [LARGE SCALE GENOMIC DNA]</scope>
    <source>
        <strain evidence="9 10">MARC-MIP3H16</strain>
    </source>
</reference>
<evidence type="ECO:0000256" key="6">
    <source>
        <dbReference type="ARBA" id="ARBA00022989"/>
    </source>
</evidence>
<evidence type="ECO:0000256" key="2">
    <source>
        <dbReference type="ARBA" id="ARBA00005658"/>
    </source>
</evidence>
<proteinExistence type="inferred from homology"/>
<dbReference type="EMBL" id="PTIW01000023">
    <property type="protein sequence ID" value="PPK60345.1"/>
    <property type="molecule type" value="Genomic_DNA"/>
</dbReference>
<dbReference type="Proteomes" id="UP000239861">
    <property type="component" value="Unassembled WGS sequence"/>
</dbReference>
<feature type="transmembrane region" description="Helical" evidence="8">
    <location>
        <begin position="270"/>
        <end position="294"/>
    </location>
</feature>
<keyword evidence="5 8" id="KW-0812">Transmembrane</keyword>
<dbReference type="GO" id="GO:0005886">
    <property type="term" value="C:plasma membrane"/>
    <property type="evidence" value="ECO:0007669"/>
    <property type="project" value="UniProtKB-SubCell"/>
</dbReference>
<evidence type="ECO:0000256" key="1">
    <source>
        <dbReference type="ARBA" id="ARBA00004651"/>
    </source>
</evidence>
<dbReference type="AlphaFoldDB" id="A0AB36ZWM1"/>
<gene>
    <name evidence="9" type="ORF">B0F89_12315</name>
</gene>
<dbReference type="GO" id="GO:0022857">
    <property type="term" value="F:transmembrane transporter activity"/>
    <property type="evidence" value="ECO:0007669"/>
    <property type="project" value="InterPro"/>
</dbReference>
<accession>A0AB36ZWM1</accession>
<feature type="transmembrane region" description="Helical" evidence="8">
    <location>
        <begin position="151"/>
        <end position="170"/>
    </location>
</feature>
<keyword evidence="6 8" id="KW-1133">Transmembrane helix</keyword>
<feature type="transmembrane region" description="Helical" evidence="8">
    <location>
        <begin position="96"/>
        <end position="115"/>
    </location>
</feature>
<evidence type="ECO:0000256" key="3">
    <source>
        <dbReference type="ARBA" id="ARBA00022448"/>
    </source>
</evidence>
<feature type="transmembrane region" description="Helical" evidence="8">
    <location>
        <begin position="202"/>
        <end position="224"/>
    </location>
</feature>
<dbReference type="PANTHER" id="PTHR30047:SF7">
    <property type="entry name" value="HIGH-AFFINITY CHOLINE TRANSPORT PROTEIN"/>
    <property type="match status" value="1"/>
</dbReference>